<proteinExistence type="predicted"/>
<dbReference type="EMBL" id="LAFY01000437">
    <property type="protein sequence ID" value="KJX98012.1"/>
    <property type="molecule type" value="Genomic_DNA"/>
</dbReference>
<organism evidence="2 3">
    <name type="scientific">Zymoseptoria brevis</name>
    <dbReference type="NCBI Taxonomy" id="1047168"/>
    <lineage>
        <taxon>Eukaryota</taxon>
        <taxon>Fungi</taxon>
        <taxon>Dikarya</taxon>
        <taxon>Ascomycota</taxon>
        <taxon>Pezizomycotina</taxon>
        <taxon>Dothideomycetes</taxon>
        <taxon>Dothideomycetidae</taxon>
        <taxon>Mycosphaerellales</taxon>
        <taxon>Mycosphaerellaceae</taxon>
        <taxon>Zymoseptoria</taxon>
    </lineage>
</organism>
<reference evidence="2 3" key="1">
    <citation type="submission" date="2015-03" db="EMBL/GenBank/DDBJ databases">
        <title>RNA-seq based gene annotation and comparative genomics of four Zymoseptoria species reveal species-specific pathogenicity related genes and transposable element activity.</title>
        <authorList>
            <person name="Grandaubert J."/>
            <person name="Bhattacharyya A."/>
            <person name="Stukenbrock E.H."/>
        </authorList>
    </citation>
    <scope>NUCLEOTIDE SEQUENCE [LARGE SCALE GENOMIC DNA]</scope>
    <source>
        <strain evidence="2 3">Zb18110</strain>
    </source>
</reference>
<comment type="caution">
    <text evidence="2">The sequence shown here is derived from an EMBL/GenBank/DDBJ whole genome shotgun (WGS) entry which is preliminary data.</text>
</comment>
<evidence type="ECO:0000313" key="2">
    <source>
        <dbReference type="EMBL" id="KJX98012.1"/>
    </source>
</evidence>
<evidence type="ECO:0000313" key="3">
    <source>
        <dbReference type="Proteomes" id="UP000033647"/>
    </source>
</evidence>
<accession>A0A0F4GLT5</accession>
<keyword evidence="3" id="KW-1185">Reference proteome</keyword>
<feature type="region of interest" description="Disordered" evidence="1">
    <location>
        <begin position="195"/>
        <end position="281"/>
    </location>
</feature>
<gene>
    <name evidence="2" type="ORF">TI39_contig445g00004</name>
</gene>
<dbReference type="Proteomes" id="UP000033647">
    <property type="component" value="Unassembled WGS sequence"/>
</dbReference>
<protein>
    <submittedName>
        <fullName evidence="2">Uncharacterized protein</fullName>
    </submittedName>
</protein>
<dbReference type="AlphaFoldDB" id="A0A0F4GLT5"/>
<feature type="compositionally biased region" description="Polar residues" evidence="1">
    <location>
        <begin position="207"/>
        <end position="219"/>
    </location>
</feature>
<evidence type="ECO:0000256" key="1">
    <source>
        <dbReference type="SAM" id="MobiDB-lite"/>
    </source>
</evidence>
<name>A0A0F4GLT5_9PEZI</name>
<sequence length="415" mass="46338">MSASPESFDLFVLCLSSVATQDIFANFLHLLDHLEFSPPHAKNAIHTLVTTLPSPPYQHYLRLHRTQLPIGTLRNSSHNRGKVSLVGQSATLLFTYDAKTNELAVDSGGPKPYAQLPPEDLKDALEEENVKSYEWHELLAQTYHYEVFNTVKPERYKNMTIVGNSRKFIDGDKLQQQPATMVALEKRLEEQANKSVLSAARPAIKARTSTRTVAPSGNEDSTEEHPGEKASGSKRRIIQRSATLSATPKHKRIGSISWKYEDDPHPPVKRSGNSPTPTDREVMTAPLRSSLSSDLENSSGSLTLGYEARRNVAFGMFAIPDRNMRGVLKFTITDERDNPCLWRAKDTNIKYSKTGPGLCGCITISDAGLLEGFLYGLFDDTNQWRVTAKRREQSTLGRDDQKVLETAWADFASIF</sequence>